<gene>
    <name evidence="2" type="ORF">MOV08_24640</name>
</gene>
<evidence type="ECO:0000313" key="3">
    <source>
        <dbReference type="Proteomes" id="UP001218629"/>
    </source>
</evidence>
<feature type="region of interest" description="Disordered" evidence="1">
    <location>
        <begin position="33"/>
        <end position="85"/>
    </location>
</feature>
<reference evidence="2 3" key="1">
    <citation type="submission" date="2022-03" db="EMBL/GenBank/DDBJ databases">
        <title>Streptomyces yunnanensis P86,complete genome.</title>
        <authorList>
            <person name="Chen S."/>
            <person name="Zhang Q."/>
        </authorList>
    </citation>
    <scope>NUCLEOTIDE SEQUENCE [LARGE SCALE GENOMIC DNA]</scope>
    <source>
        <strain evidence="2 3">P86</strain>
    </source>
</reference>
<organism evidence="2 3">
    <name type="scientific">Streptomyces yunnanensis</name>
    <dbReference type="NCBI Taxonomy" id="156453"/>
    <lineage>
        <taxon>Bacteria</taxon>
        <taxon>Bacillati</taxon>
        <taxon>Actinomycetota</taxon>
        <taxon>Actinomycetes</taxon>
        <taxon>Kitasatosporales</taxon>
        <taxon>Streptomycetaceae</taxon>
        <taxon>Streptomyces</taxon>
    </lineage>
</organism>
<protein>
    <submittedName>
        <fullName evidence="2">Uncharacterized protein</fullName>
    </submittedName>
</protein>
<keyword evidence="3" id="KW-1185">Reference proteome</keyword>
<name>A0ABY8AAZ0_9ACTN</name>
<dbReference type="Proteomes" id="UP001218629">
    <property type="component" value="Chromosome"/>
</dbReference>
<accession>A0ABY8AAZ0</accession>
<evidence type="ECO:0000313" key="2">
    <source>
        <dbReference type="EMBL" id="WEB42128.1"/>
    </source>
</evidence>
<dbReference type="RefSeq" id="WP_275308842.1">
    <property type="nucleotide sequence ID" value="NZ_CP095749.1"/>
</dbReference>
<dbReference type="EMBL" id="CP095749">
    <property type="protein sequence ID" value="WEB42128.1"/>
    <property type="molecule type" value="Genomic_DNA"/>
</dbReference>
<proteinExistence type="predicted"/>
<sequence length="160" mass="17393">MDREEAIIRGELDTLREKVAVIEERLIRLTITRDTLRSLSADGPPKPEEDAADDASPHDSDRGGDQPAEAVNVGEAVESPTSEPLALEEARKRALALLACSGRPMKVRDITLSIGEVHARTETTRARLKRLAVEGRVTEGPTGWFSIVPADVTAESDSRD</sequence>
<evidence type="ECO:0000256" key="1">
    <source>
        <dbReference type="SAM" id="MobiDB-lite"/>
    </source>
</evidence>
<feature type="compositionally biased region" description="Basic and acidic residues" evidence="1">
    <location>
        <begin position="45"/>
        <end position="64"/>
    </location>
</feature>